<organism evidence="3">
    <name type="scientific">Schizophyllum commune (strain H4-8 / FGSC 9210)</name>
    <name type="common">Split gill fungus</name>
    <dbReference type="NCBI Taxonomy" id="578458"/>
    <lineage>
        <taxon>Eukaryota</taxon>
        <taxon>Fungi</taxon>
        <taxon>Dikarya</taxon>
        <taxon>Basidiomycota</taxon>
        <taxon>Agaricomycotina</taxon>
        <taxon>Agaricomycetes</taxon>
        <taxon>Agaricomycetidae</taxon>
        <taxon>Agaricales</taxon>
        <taxon>Schizophyllaceae</taxon>
        <taxon>Schizophyllum</taxon>
    </lineage>
</organism>
<dbReference type="HOGENOM" id="CLU_1116293_0_0_1"/>
<reference evidence="2 3" key="1">
    <citation type="journal article" date="2010" name="Nat. Biotechnol.">
        <title>Genome sequence of the model mushroom Schizophyllum commune.</title>
        <authorList>
            <person name="Ohm R.A."/>
            <person name="de Jong J.F."/>
            <person name="Lugones L.G."/>
            <person name="Aerts A."/>
            <person name="Kothe E."/>
            <person name="Stajich J.E."/>
            <person name="de Vries R.P."/>
            <person name="Record E."/>
            <person name="Levasseur A."/>
            <person name="Baker S.E."/>
            <person name="Bartholomew K.A."/>
            <person name="Coutinho P.M."/>
            <person name="Erdmann S."/>
            <person name="Fowler T.J."/>
            <person name="Gathman A.C."/>
            <person name="Lombard V."/>
            <person name="Henrissat B."/>
            <person name="Knabe N."/>
            <person name="Kuees U."/>
            <person name="Lilly W.W."/>
            <person name="Lindquist E."/>
            <person name="Lucas S."/>
            <person name="Magnuson J.K."/>
            <person name="Piumi F."/>
            <person name="Raudaskoski M."/>
            <person name="Salamov A."/>
            <person name="Schmutz J."/>
            <person name="Schwarze F.W.M.R."/>
            <person name="vanKuyk P.A."/>
            <person name="Horton J.S."/>
            <person name="Grigoriev I.V."/>
            <person name="Woesten H.A.B."/>
        </authorList>
    </citation>
    <scope>NUCLEOTIDE SEQUENCE [LARGE SCALE GENOMIC DNA]</scope>
    <source>
        <strain evidence="3">H4-8 / FGSC 9210</strain>
    </source>
</reference>
<protein>
    <submittedName>
        <fullName evidence="2">Uncharacterized protein</fullName>
    </submittedName>
</protein>
<dbReference type="VEuPathDB" id="FungiDB:SCHCODRAFT_02517677"/>
<dbReference type="InParanoid" id="D8QJ60"/>
<dbReference type="AlphaFoldDB" id="D8QJ60"/>
<name>D8QJ60_SCHCM</name>
<dbReference type="KEGG" id="scm:SCHCO_02517677"/>
<feature type="region of interest" description="Disordered" evidence="1">
    <location>
        <begin position="112"/>
        <end position="133"/>
    </location>
</feature>
<dbReference type="GeneID" id="9596613"/>
<keyword evidence="3" id="KW-1185">Reference proteome</keyword>
<evidence type="ECO:0000256" key="1">
    <source>
        <dbReference type="SAM" id="MobiDB-lite"/>
    </source>
</evidence>
<feature type="non-terminal residue" evidence="2">
    <location>
        <position position="249"/>
    </location>
</feature>
<accession>D8QJ60</accession>
<proteinExistence type="predicted"/>
<feature type="compositionally biased region" description="Basic and acidic residues" evidence="1">
    <location>
        <begin position="112"/>
        <end position="122"/>
    </location>
</feature>
<sequence length="249" mass="27103">MIFDDLHAVPRFIPSHCVFSVIPVLELRTCPFDAVTELMSRRAGHENAENAVNSQGPCSFLPATIPCHVVVASGPVSEATLRSHAIRQLHAHQHSRLPAISLRRAIALHADPKSVRPGEHARPSIGLPVGRRGGKRTPAALVACNVCTTHARSTPKVDPSITTDTEELAAHAASESRGDGRRSEERHWHVACLACPSSGNRAALLCASSWRLPFSPYAEPSEACVRFLSEERDDRVDPSRPPARVEEYC</sequence>
<dbReference type="Proteomes" id="UP000007431">
    <property type="component" value="Unassembled WGS sequence"/>
</dbReference>
<dbReference type="RefSeq" id="XP_003026842.1">
    <property type="nucleotide sequence ID" value="XM_003026796.1"/>
</dbReference>
<evidence type="ECO:0000313" key="3">
    <source>
        <dbReference type="Proteomes" id="UP000007431"/>
    </source>
</evidence>
<gene>
    <name evidence="2" type="ORF">SCHCODRAFT_113891</name>
</gene>
<evidence type="ECO:0000313" key="2">
    <source>
        <dbReference type="EMBL" id="EFI91939.1"/>
    </source>
</evidence>
<dbReference type="EMBL" id="GL377314">
    <property type="protein sequence ID" value="EFI91939.1"/>
    <property type="molecule type" value="Genomic_DNA"/>
</dbReference>